<feature type="domain" description="Trimeric autotransporter adhesin YadA-like C-terminal membrane anchor" evidence="10">
    <location>
        <begin position="125"/>
        <end position="170"/>
    </location>
</feature>
<keyword evidence="3" id="KW-1134">Transmembrane beta strand</keyword>
<dbReference type="AlphaFoldDB" id="A0A1T4PRT7"/>
<dbReference type="Proteomes" id="UP000191153">
    <property type="component" value="Unassembled WGS sequence"/>
</dbReference>
<evidence type="ECO:0000256" key="2">
    <source>
        <dbReference type="ARBA" id="ARBA00004442"/>
    </source>
</evidence>
<proteinExistence type="predicted"/>
<keyword evidence="4" id="KW-0812">Transmembrane</keyword>
<accession>A0A1T4PRT7</accession>
<feature type="region of interest" description="Disordered" evidence="9">
    <location>
        <begin position="1"/>
        <end position="22"/>
    </location>
</feature>
<keyword evidence="7" id="KW-0998">Cell outer membrane</keyword>
<keyword evidence="8" id="KW-0175">Coiled coil</keyword>
<reference evidence="11 12" key="1">
    <citation type="submission" date="2017-02" db="EMBL/GenBank/DDBJ databases">
        <authorList>
            <person name="Peterson S.W."/>
        </authorList>
    </citation>
    <scope>NUCLEOTIDE SEQUENCE [LARGE SCALE GENOMIC DNA]</scope>
    <source>
        <strain evidence="11 12">ATCC 700028</strain>
    </source>
</reference>
<sequence length="183" mass="20139">DIHKNSMASKLSEKANASDVYTKSNVDSMLSKKANQADLDKKADKTTVTTLDTKVNKISKNLNKKANKSQVRKIKNAVEQNTRKIENNREKIQKLNKRIDKIENKLNKGLSLMTAMSAIDFNHVPVGKVAIGAGIGHYSNSQSVAIGFAYSPNENIRLNSKYSVSTDDIETSAFAVGGTYIFN</sequence>
<name>A0A1T4PRT7_9FUSO</name>
<dbReference type="Gene3D" id="3.30.1300.30">
    <property type="entry name" value="GSPII I/J protein-like"/>
    <property type="match status" value="1"/>
</dbReference>
<dbReference type="RefSeq" id="WP_200803160.1">
    <property type="nucleotide sequence ID" value="NZ_FUWX01000016.1"/>
</dbReference>
<keyword evidence="12" id="KW-1185">Reference proteome</keyword>
<evidence type="ECO:0000256" key="7">
    <source>
        <dbReference type="ARBA" id="ARBA00023237"/>
    </source>
</evidence>
<keyword evidence="6" id="KW-0472">Membrane</keyword>
<evidence type="ECO:0000256" key="8">
    <source>
        <dbReference type="SAM" id="Coils"/>
    </source>
</evidence>
<dbReference type="Pfam" id="PF03895">
    <property type="entry name" value="YadA_anchor"/>
    <property type="match status" value="1"/>
</dbReference>
<dbReference type="GO" id="GO:0009986">
    <property type="term" value="C:cell surface"/>
    <property type="evidence" value="ECO:0007669"/>
    <property type="project" value="UniProtKB-SubCell"/>
</dbReference>
<evidence type="ECO:0000256" key="3">
    <source>
        <dbReference type="ARBA" id="ARBA00022452"/>
    </source>
</evidence>
<organism evidence="11 12">
    <name type="scientific">Cetobacterium ceti</name>
    <dbReference type="NCBI Taxonomy" id="180163"/>
    <lineage>
        <taxon>Bacteria</taxon>
        <taxon>Fusobacteriati</taxon>
        <taxon>Fusobacteriota</taxon>
        <taxon>Fusobacteriia</taxon>
        <taxon>Fusobacteriales</taxon>
        <taxon>Fusobacteriaceae</taxon>
        <taxon>Cetobacterium</taxon>
    </lineage>
</organism>
<evidence type="ECO:0000256" key="6">
    <source>
        <dbReference type="ARBA" id="ARBA00023136"/>
    </source>
</evidence>
<dbReference type="InterPro" id="IPR005594">
    <property type="entry name" value="YadA_C"/>
</dbReference>
<evidence type="ECO:0000256" key="5">
    <source>
        <dbReference type="ARBA" id="ARBA00022729"/>
    </source>
</evidence>
<dbReference type="GO" id="GO:0009279">
    <property type="term" value="C:cell outer membrane"/>
    <property type="evidence" value="ECO:0007669"/>
    <property type="project" value="UniProtKB-SubCell"/>
</dbReference>
<feature type="non-terminal residue" evidence="11">
    <location>
        <position position="1"/>
    </location>
</feature>
<keyword evidence="5" id="KW-0732">Signal</keyword>
<evidence type="ECO:0000256" key="9">
    <source>
        <dbReference type="SAM" id="MobiDB-lite"/>
    </source>
</evidence>
<dbReference type="EMBL" id="FUWX01000016">
    <property type="protein sequence ID" value="SJZ94011.1"/>
    <property type="molecule type" value="Genomic_DNA"/>
</dbReference>
<feature type="coiled-coil region" evidence="8">
    <location>
        <begin position="71"/>
        <end position="112"/>
    </location>
</feature>
<evidence type="ECO:0000259" key="10">
    <source>
        <dbReference type="Pfam" id="PF03895"/>
    </source>
</evidence>
<protein>
    <submittedName>
        <fullName evidence="11">YadA-like C-terminal region</fullName>
    </submittedName>
</protein>
<dbReference type="SUPFAM" id="SSF54523">
    <property type="entry name" value="Pili subunits"/>
    <property type="match status" value="1"/>
</dbReference>
<evidence type="ECO:0000313" key="12">
    <source>
        <dbReference type="Proteomes" id="UP000191153"/>
    </source>
</evidence>
<evidence type="ECO:0000256" key="1">
    <source>
        <dbReference type="ARBA" id="ARBA00004241"/>
    </source>
</evidence>
<evidence type="ECO:0000313" key="11">
    <source>
        <dbReference type="EMBL" id="SJZ94011.1"/>
    </source>
</evidence>
<dbReference type="InterPro" id="IPR045584">
    <property type="entry name" value="Pilin-like"/>
</dbReference>
<gene>
    <name evidence="11" type="ORF">SAMN02745174_02002</name>
</gene>
<comment type="subcellular location">
    <subcellularLocation>
        <location evidence="2">Cell outer membrane</location>
    </subcellularLocation>
    <subcellularLocation>
        <location evidence="1">Cell surface</location>
    </subcellularLocation>
</comment>
<evidence type="ECO:0000256" key="4">
    <source>
        <dbReference type="ARBA" id="ARBA00022692"/>
    </source>
</evidence>